<name>A0ABV8U129_9ACTN</name>
<feature type="region of interest" description="Disordered" evidence="1">
    <location>
        <begin position="1"/>
        <end position="72"/>
    </location>
</feature>
<feature type="region of interest" description="Disordered" evidence="1">
    <location>
        <begin position="246"/>
        <end position="278"/>
    </location>
</feature>
<dbReference type="EMBL" id="JBHSDK010000021">
    <property type="protein sequence ID" value="MFC4336547.1"/>
    <property type="molecule type" value="Genomic_DNA"/>
</dbReference>
<dbReference type="RefSeq" id="WP_380622594.1">
    <property type="nucleotide sequence ID" value="NZ_JBHSDK010000021.1"/>
</dbReference>
<feature type="compositionally biased region" description="Low complexity" evidence="1">
    <location>
        <begin position="25"/>
        <end position="43"/>
    </location>
</feature>
<organism evidence="3 4">
    <name type="scientific">Salininema proteolyticum</name>
    <dbReference type="NCBI Taxonomy" id="1607685"/>
    <lineage>
        <taxon>Bacteria</taxon>
        <taxon>Bacillati</taxon>
        <taxon>Actinomycetota</taxon>
        <taxon>Actinomycetes</taxon>
        <taxon>Glycomycetales</taxon>
        <taxon>Glycomycetaceae</taxon>
        <taxon>Salininema</taxon>
    </lineage>
</organism>
<keyword evidence="2" id="KW-0472">Membrane</keyword>
<keyword evidence="2" id="KW-1133">Transmembrane helix</keyword>
<feature type="transmembrane region" description="Helical" evidence="2">
    <location>
        <begin position="78"/>
        <end position="96"/>
    </location>
</feature>
<protein>
    <submittedName>
        <fullName evidence="3">Uncharacterized protein</fullName>
    </submittedName>
</protein>
<feature type="transmembrane region" description="Helical" evidence="2">
    <location>
        <begin position="153"/>
        <end position="172"/>
    </location>
</feature>
<feature type="compositionally biased region" description="Pro residues" evidence="1">
    <location>
        <begin position="15"/>
        <end position="24"/>
    </location>
</feature>
<feature type="compositionally biased region" description="Pro residues" evidence="1">
    <location>
        <begin position="260"/>
        <end position="278"/>
    </location>
</feature>
<feature type="transmembrane region" description="Helical" evidence="2">
    <location>
        <begin position="213"/>
        <end position="233"/>
    </location>
</feature>
<dbReference type="Proteomes" id="UP001595823">
    <property type="component" value="Unassembled WGS sequence"/>
</dbReference>
<evidence type="ECO:0000256" key="1">
    <source>
        <dbReference type="SAM" id="MobiDB-lite"/>
    </source>
</evidence>
<sequence>MTNTNPSPEPAGENPSPPDVPDMAPPAGQAPSEGAAQPAAAPASEPPPPAAQQPQQQFVAAPPPVAAEPPRSALTPGLGIGLGVALLGAFLLAVGLTQPPTNIEGDGGGSDPLGFFGFSSLFSGSTDSQVTLVVPFLIAAVALSVMRIASARWAARGAAVLLAVVGIAAAYGPTAQVKAFIKMAEEEQQVDEGSPFEPEPSSGPEIEVSAGTGFWLIAAGLVILAAATFLMDLRIQQRPAPQYYVPQEPARPAVNVQPGQVPPAGGPQAPPGGGAPPA</sequence>
<evidence type="ECO:0000313" key="3">
    <source>
        <dbReference type="EMBL" id="MFC4336547.1"/>
    </source>
</evidence>
<reference evidence="4" key="1">
    <citation type="journal article" date="2019" name="Int. J. Syst. Evol. Microbiol.">
        <title>The Global Catalogue of Microorganisms (GCM) 10K type strain sequencing project: providing services to taxonomists for standard genome sequencing and annotation.</title>
        <authorList>
            <consortium name="The Broad Institute Genomics Platform"/>
            <consortium name="The Broad Institute Genome Sequencing Center for Infectious Disease"/>
            <person name="Wu L."/>
            <person name="Ma J."/>
        </authorList>
    </citation>
    <scope>NUCLEOTIDE SEQUENCE [LARGE SCALE GENOMIC DNA]</scope>
    <source>
        <strain evidence="4">IBRC-M 10908</strain>
    </source>
</reference>
<keyword evidence="2" id="KW-0812">Transmembrane</keyword>
<accession>A0ABV8U129</accession>
<evidence type="ECO:0000313" key="4">
    <source>
        <dbReference type="Proteomes" id="UP001595823"/>
    </source>
</evidence>
<feature type="transmembrane region" description="Helical" evidence="2">
    <location>
        <begin position="128"/>
        <end position="146"/>
    </location>
</feature>
<keyword evidence="4" id="KW-1185">Reference proteome</keyword>
<proteinExistence type="predicted"/>
<comment type="caution">
    <text evidence="3">The sequence shown here is derived from an EMBL/GenBank/DDBJ whole genome shotgun (WGS) entry which is preliminary data.</text>
</comment>
<evidence type="ECO:0000256" key="2">
    <source>
        <dbReference type="SAM" id="Phobius"/>
    </source>
</evidence>
<gene>
    <name evidence="3" type="ORF">ACFPET_15190</name>
</gene>